<name>A0A392VDK7_9FABA</name>
<dbReference type="AlphaFoldDB" id="A0A392VDK7"/>
<accession>A0A392VDK7</accession>
<evidence type="ECO:0000256" key="1">
    <source>
        <dbReference type="SAM" id="MobiDB-lite"/>
    </source>
</evidence>
<keyword evidence="3" id="KW-1185">Reference proteome</keyword>
<proteinExistence type="predicted"/>
<dbReference type="Proteomes" id="UP000265520">
    <property type="component" value="Unassembled WGS sequence"/>
</dbReference>
<feature type="region of interest" description="Disordered" evidence="1">
    <location>
        <begin position="16"/>
        <end position="35"/>
    </location>
</feature>
<comment type="caution">
    <text evidence="2">The sequence shown here is derived from an EMBL/GenBank/DDBJ whole genome shotgun (WGS) entry which is preliminary data.</text>
</comment>
<evidence type="ECO:0000313" key="2">
    <source>
        <dbReference type="EMBL" id="MCI85947.1"/>
    </source>
</evidence>
<dbReference type="EMBL" id="LXQA011127427">
    <property type="protein sequence ID" value="MCI85947.1"/>
    <property type="molecule type" value="Genomic_DNA"/>
</dbReference>
<evidence type="ECO:0000313" key="3">
    <source>
        <dbReference type="Proteomes" id="UP000265520"/>
    </source>
</evidence>
<organism evidence="2 3">
    <name type="scientific">Trifolium medium</name>
    <dbReference type="NCBI Taxonomy" id="97028"/>
    <lineage>
        <taxon>Eukaryota</taxon>
        <taxon>Viridiplantae</taxon>
        <taxon>Streptophyta</taxon>
        <taxon>Embryophyta</taxon>
        <taxon>Tracheophyta</taxon>
        <taxon>Spermatophyta</taxon>
        <taxon>Magnoliopsida</taxon>
        <taxon>eudicotyledons</taxon>
        <taxon>Gunneridae</taxon>
        <taxon>Pentapetalae</taxon>
        <taxon>rosids</taxon>
        <taxon>fabids</taxon>
        <taxon>Fabales</taxon>
        <taxon>Fabaceae</taxon>
        <taxon>Papilionoideae</taxon>
        <taxon>50 kb inversion clade</taxon>
        <taxon>NPAAA clade</taxon>
        <taxon>Hologalegina</taxon>
        <taxon>IRL clade</taxon>
        <taxon>Trifolieae</taxon>
        <taxon>Trifolium</taxon>
    </lineage>
</organism>
<sequence>ARRPAAKKVQKVPGFLAKGGDRWRQSRPAKISVAR</sequence>
<protein>
    <submittedName>
        <fullName evidence="2">Uncharacterized protein</fullName>
    </submittedName>
</protein>
<reference evidence="2 3" key="1">
    <citation type="journal article" date="2018" name="Front. Plant Sci.">
        <title>Red Clover (Trifolium pratense) and Zigzag Clover (T. medium) - A Picture of Genomic Similarities and Differences.</title>
        <authorList>
            <person name="Dluhosova J."/>
            <person name="Istvanek J."/>
            <person name="Nedelnik J."/>
            <person name="Repkova J."/>
        </authorList>
    </citation>
    <scope>NUCLEOTIDE SEQUENCE [LARGE SCALE GENOMIC DNA]</scope>
    <source>
        <strain evidence="3">cv. 10/8</strain>
        <tissue evidence="2">Leaf</tissue>
    </source>
</reference>
<feature type="non-terminal residue" evidence="2">
    <location>
        <position position="1"/>
    </location>
</feature>